<evidence type="ECO:0000313" key="15">
    <source>
        <dbReference type="Proteomes" id="UP001188597"/>
    </source>
</evidence>
<keyword evidence="4" id="KW-0732">Signal</keyword>
<dbReference type="SUPFAM" id="SSF51445">
    <property type="entry name" value="(Trans)glycosidases"/>
    <property type="match status" value="1"/>
</dbReference>
<keyword evidence="10" id="KW-1133">Transmembrane helix</keyword>
<dbReference type="InterPro" id="IPR011013">
    <property type="entry name" value="Gal_mutarotase_sf_dom"/>
</dbReference>
<dbReference type="FunFam" id="2.60.40.1180:FF:000044">
    <property type="entry name" value="Alpha-glucosidase 1"/>
    <property type="match status" value="1"/>
</dbReference>
<evidence type="ECO:0000256" key="3">
    <source>
        <dbReference type="ARBA" id="ARBA00012741"/>
    </source>
</evidence>
<dbReference type="Proteomes" id="UP001188597">
    <property type="component" value="Unassembled WGS sequence"/>
</dbReference>
<keyword evidence="10" id="KW-0472">Membrane</keyword>
<dbReference type="InterPro" id="IPR030459">
    <property type="entry name" value="Glyco_hydro_31_CS"/>
</dbReference>
<evidence type="ECO:0000313" key="14">
    <source>
        <dbReference type="EMBL" id="KAK3025296.1"/>
    </source>
</evidence>
<comment type="catalytic activity">
    <reaction evidence="1">
        <text>Hydrolysis of terminal, non-reducing (1-&gt;4)-linked alpha-D-glucose residues with release of alpha-D-glucose.</text>
        <dbReference type="EC" id="3.2.1.20"/>
    </reaction>
</comment>
<protein>
    <recommendedName>
        <fullName evidence="3">alpha-glucosidase</fullName>
        <ecNumber evidence="3">3.2.1.20</ecNumber>
    </recommendedName>
    <alternativeName>
        <fullName evidence="8">Maltase</fullName>
    </alternativeName>
</protein>
<feature type="domain" description="Glycoside hydrolase family 31 TIM barrel" evidence="11">
    <location>
        <begin position="349"/>
        <end position="690"/>
    </location>
</feature>
<keyword evidence="10" id="KW-0812">Transmembrane</keyword>
<dbReference type="InterPro" id="IPR000322">
    <property type="entry name" value="Glyco_hydro_31_TIM"/>
</dbReference>
<dbReference type="EC" id="3.2.1.20" evidence="3"/>
<evidence type="ECO:0000256" key="8">
    <source>
        <dbReference type="ARBA" id="ARBA00041343"/>
    </source>
</evidence>
<keyword evidence="7 9" id="KW-0326">Glycosidase</keyword>
<dbReference type="PANTHER" id="PTHR22762">
    <property type="entry name" value="ALPHA-GLUCOSIDASE"/>
    <property type="match status" value="1"/>
</dbReference>
<sequence>MVVARVLNWKGLPRFESLWPMGHSQNHFALHALLLIVYLFMIIILLVLSYSLETKDRLRIRITDARHKRWEIPQDVLPRYALSTHRSLPGNYPKAVPSSPENHFLSSPNSDLTFTLHNTTPFAFTVSRRSSGDTLFDTSPETSKYSTFLIFKDQYLQLSSSLPTNRSSLYGLGEHTKNSFKLTHNQTLTLWNSDIGSANPDLNLYGSHPFYMDVRSPAGTAHGVLLLNSNGMDIVYTGDRITYKVIGGIIDLYLFAGPSPELVIEQYTELIGRPAPMPYWSFGKRRALVDGVRWVALVGGRGWCLTGDVGGIWLRWWWVMGLVHGGSLVAAVKEFGYGGDRSWSLVGDLGFHQCRYGYKDVHDLEGVVAGYASKQIPLEVMWTDIDYMDGYKDFTLDPVNFPLDKMSKFVDTLHHNGQRYVIILDPGISVNKTYGTYTRGMQADIFIKRDGIFYLGHVWPGRVYFPDFVNPAGGIFWANEIDIFRNLLPFDGLWIDMNELSNFISSPPNPHSTLDDPPYKINNSGVQRPINQKTVPATSLHYSNITEYNAHNLYGFLESKATNAALVKVTGKRPFVLSRSTFVGSGKYTAHWTGDNAATWEDLAYTIPGILNFGLFGIPMVGADICGFSGNTTEELCRRWIQLGAFYPFARDHSSKGTVRQELYLWDSVAATARKVLGLRYRLLPYFYTLMYEAHTKGIPIARPLFFLMPQDITTYEISSQFLIGKGVMVSPVLKPGAVSFDAYFPAGNWFDLFNYSSSVSVDPGKYVRLDAPPDHPQVHVLEGNTLALQGEAMTTRDARKTPFQLLVIVDSSGNSSGEVFLDDGEEVSMAEDGGKWSLARFYTYIVGNNLVVRSEVVNGAFAVTQKWSINKVTLLGLKRNISDSNGDSELIADMRRKLLENSRIRSSLDGNGFAIVEISGLALSMGEEFELKLLLL</sequence>
<feature type="domain" description="Glycosyl hydrolase family 31 C-terminal" evidence="13">
    <location>
        <begin position="698"/>
        <end position="785"/>
    </location>
</feature>
<dbReference type="InterPro" id="IPR013780">
    <property type="entry name" value="Glyco_hydro_b"/>
</dbReference>
<dbReference type="EMBL" id="JAVXUP010000556">
    <property type="protein sequence ID" value="KAK3025296.1"/>
    <property type="molecule type" value="Genomic_DNA"/>
</dbReference>
<dbReference type="AlphaFoldDB" id="A0AA88WCJ5"/>
<dbReference type="InterPro" id="IPR048395">
    <property type="entry name" value="Glyco_hydro_31_C"/>
</dbReference>
<dbReference type="PROSITE" id="PS00129">
    <property type="entry name" value="GLYCOSYL_HYDROL_F31_1"/>
    <property type="match status" value="1"/>
</dbReference>
<dbReference type="InterPro" id="IPR030458">
    <property type="entry name" value="Glyco_hydro_31_AS"/>
</dbReference>
<evidence type="ECO:0000256" key="1">
    <source>
        <dbReference type="ARBA" id="ARBA00001657"/>
    </source>
</evidence>
<accession>A0AA88WCJ5</accession>
<dbReference type="CDD" id="cd06602">
    <property type="entry name" value="GH31_MGAM_SI_GAA"/>
    <property type="match status" value="1"/>
</dbReference>
<gene>
    <name evidence="14" type="ORF">RJ639_042690</name>
</gene>
<feature type="transmembrane region" description="Helical" evidence="10">
    <location>
        <begin position="28"/>
        <end position="52"/>
    </location>
</feature>
<dbReference type="Gene3D" id="2.60.40.1180">
    <property type="entry name" value="Golgi alpha-mannosidase II"/>
    <property type="match status" value="2"/>
</dbReference>
<dbReference type="Pfam" id="PF01055">
    <property type="entry name" value="Glyco_hydro_31_2nd"/>
    <property type="match status" value="1"/>
</dbReference>
<evidence type="ECO:0000256" key="2">
    <source>
        <dbReference type="ARBA" id="ARBA00007806"/>
    </source>
</evidence>
<comment type="caution">
    <text evidence="14">The sequence shown here is derived from an EMBL/GenBank/DDBJ whole genome shotgun (WGS) entry which is preliminary data.</text>
</comment>
<organism evidence="14 15">
    <name type="scientific">Escallonia herrerae</name>
    <dbReference type="NCBI Taxonomy" id="1293975"/>
    <lineage>
        <taxon>Eukaryota</taxon>
        <taxon>Viridiplantae</taxon>
        <taxon>Streptophyta</taxon>
        <taxon>Embryophyta</taxon>
        <taxon>Tracheophyta</taxon>
        <taxon>Spermatophyta</taxon>
        <taxon>Magnoliopsida</taxon>
        <taxon>eudicotyledons</taxon>
        <taxon>Gunneridae</taxon>
        <taxon>Pentapetalae</taxon>
        <taxon>asterids</taxon>
        <taxon>campanulids</taxon>
        <taxon>Escalloniales</taxon>
        <taxon>Escalloniaceae</taxon>
        <taxon>Escallonia</taxon>
    </lineage>
</organism>
<comment type="similarity">
    <text evidence="2 9">Belongs to the glycosyl hydrolase 31 family.</text>
</comment>
<reference evidence="14" key="1">
    <citation type="submission" date="2022-12" db="EMBL/GenBank/DDBJ databases">
        <title>Draft genome assemblies for two species of Escallonia (Escalloniales).</title>
        <authorList>
            <person name="Chanderbali A."/>
            <person name="Dervinis C."/>
            <person name="Anghel I."/>
            <person name="Soltis D."/>
            <person name="Soltis P."/>
            <person name="Zapata F."/>
        </authorList>
    </citation>
    <scope>NUCLEOTIDE SEQUENCE</scope>
    <source>
        <strain evidence="14">UCBG64.0493</strain>
        <tissue evidence="14">Leaf</tissue>
    </source>
</reference>
<dbReference type="GO" id="GO:0030246">
    <property type="term" value="F:carbohydrate binding"/>
    <property type="evidence" value="ECO:0007669"/>
    <property type="project" value="InterPro"/>
</dbReference>
<dbReference type="Pfam" id="PF13802">
    <property type="entry name" value="Gal_mutarotas_2"/>
    <property type="match status" value="1"/>
</dbReference>
<dbReference type="Pfam" id="PF21365">
    <property type="entry name" value="Glyco_hydro_31_3rd"/>
    <property type="match status" value="1"/>
</dbReference>
<evidence type="ECO:0000256" key="9">
    <source>
        <dbReference type="RuleBase" id="RU361185"/>
    </source>
</evidence>
<evidence type="ECO:0000259" key="11">
    <source>
        <dbReference type="Pfam" id="PF01055"/>
    </source>
</evidence>
<dbReference type="Gene3D" id="3.20.20.80">
    <property type="entry name" value="Glycosidases"/>
    <property type="match status" value="1"/>
</dbReference>
<keyword evidence="5 9" id="KW-0378">Hydrolase</keyword>
<dbReference type="SUPFAM" id="SSF74650">
    <property type="entry name" value="Galactose mutarotase-like"/>
    <property type="match status" value="1"/>
</dbReference>
<dbReference type="SUPFAM" id="SSF51011">
    <property type="entry name" value="Glycosyl hydrolase domain"/>
    <property type="match status" value="1"/>
</dbReference>
<dbReference type="FunFam" id="3.20.20.80:FF:000016">
    <property type="entry name" value="Maltase-glucoamylase, intestinal"/>
    <property type="match status" value="1"/>
</dbReference>
<keyword evidence="15" id="KW-1185">Reference proteome</keyword>
<dbReference type="CDD" id="cd14752">
    <property type="entry name" value="GH31_N"/>
    <property type="match status" value="1"/>
</dbReference>
<evidence type="ECO:0000256" key="6">
    <source>
        <dbReference type="ARBA" id="ARBA00023180"/>
    </source>
</evidence>
<dbReference type="InterPro" id="IPR017853">
    <property type="entry name" value="GH"/>
</dbReference>
<evidence type="ECO:0000256" key="7">
    <source>
        <dbReference type="ARBA" id="ARBA00023295"/>
    </source>
</evidence>
<dbReference type="PROSITE" id="PS00707">
    <property type="entry name" value="GLYCOSYL_HYDROL_F31_2"/>
    <property type="match status" value="1"/>
</dbReference>
<dbReference type="InterPro" id="IPR025887">
    <property type="entry name" value="Glyco_hydro_31_N_dom"/>
</dbReference>
<evidence type="ECO:0000256" key="4">
    <source>
        <dbReference type="ARBA" id="ARBA00022729"/>
    </source>
</evidence>
<evidence type="ECO:0000259" key="13">
    <source>
        <dbReference type="Pfam" id="PF21365"/>
    </source>
</evidence>
<evidence type="ECO:0000259" key="12">
    <source>
        <dbReference type="Pfam" id="PF13802"/>
    </source>
</evidence>
<proteinExistence type="inferred from homology"/>
<dbReference type="Gene3D" id="2.60.40.1760">
    <property type="entry name" value="glycosyl hydrolase (family 31)"/>
    <property type="match status" value="1"/>
</dbReference>
<keyword evidence="6" id="KW-0325">Glycoprotein</keyword>
<evidence type="ECO:0000256" key="5">
    <source>
        <dbReference type="ARBA" id="ARBA00022801"/>
    </source>
</evidence>
<evidence type="ECO:0000256" key="10">
    <source>
        <dbReference type="SAM" id="Phobius"/>
    </source>
</evidence>
<feature type="domain" description="Glycoside hydrolase family 31 N-terminal" evidence="12">
    <location>
        <begin position="74"/>
        <end position="231"/>
    </location>
</feature>
<name>A0AA88WCJ5_9ASTE</name>
<dbReference type="GO" id="GO:0005975">
    <property type="term" value="P:carbohydrate metabolic process"/>
    <property type="evidence" value="ECO:0007669"/>
    <property type="project" value="InterPro"/>
</dbReference>
<dbReference type="PANTHER" id="PTHR22762:SF133">
    <property type="entry name" value="P-TYPE DOMAIN-CONTAINING PROTEIN"/>
    <property type="match status" value="1"/>
</dbReference>
<dbReference type="GO" id="GO:0090599">
    <property type="term" value="F:alpha-glucosidase activity"/>
    <property type="evidence" value="ECO:0007669"/>
    <property type="project" value="UniProtKB-ARBA"/>
</dbReference>